<dbReference type="SMART" id="SM00054">
    <property type="entry name" value="EFh"/>
    <property type="match status" value="2"/>
</dbReference>
<keyword evidence="5" id="KW-1185">Reference proteome</keyword>
<dbReference type="EMBL" id="CAJNIZ010011836">
    <property type="protein sequence ID" value="CAE7325502.1"/>
    <property type="molecule type" value="Genomic_DNA"/>
</dbReference>
<gene>
    <name evidence="4" type="ORF">SPIL2461_LOCUS7526</name>
</gene>
<organism evidence="4 5">
    <name type="scientific">Symbiodinium pilosum</name>
    <name type="common">Dinoflagellate</name>
    <dbReference type="NCBI Taxonomy" id="2952"/>
    <lineage>
        <taxon>Eukaryota</taxon>
        <taxon>Sar</taxon>
        <taxon>Alveolata</taxon>
        <taxon>Dinophyceae</taxon>
        <taxon>Suessiales</taxon>
        <taxon>Symbiodiniaceae</taxon>
        <taxon>Symbiodinium</taxon>
    </lineage>
</organism>
<evidence type="ECO:0000259" key="3">
    <source>
        <dbReference type="PROSITE" id="PS50222"/>
    </source>
</evidence>
<sequence length="287" mass="33268">NLVSSFSLVSDFRDELPWFTGQFYNFLCITLPSLILEASLKYFAVANYKRQLKDTKYFEEKQRERCSTFAERFCSDWHLAGSELEEEKHEQQKGFDLMDLLKLAVGCAHCCVEAFESCLIGHLAHLFFSIALTASIIFLVLGINQDVQNRGQQWLSMASSLTQNFLCIWFLQTGVLFMGRWHYQHWSRKKRTICGHTVPLPEHMLEFQLFFRMLDTNRDGRLGREEVAAMVKTVCRMNLSEEGWKAVLNTLDKNNDGNLSELELEVMASEFAVKTGWWTSKPPMDTE</sequence>
<dbReference type="PROSITE" id="PS50222">
    <property type="entry name" value="EF_HAND_2"/>
    <property type="match status" value="2"/>
</dbReference>
<feature type="transmembrane region" description="Helical" evidence="2">
    <location>
        <begin position="23"/>
        <end position="44"/>
    </location>
</feature>
<reference evidence="4" key="1">
    <citation type="submission" date="2021-02" db="EMBL/GenBank/DDBJ databases">
        <authorList>
            <person name="Dougan E. K."/>
            <person name="Rhodes N."/>
            <person name="Thang M."/>
            <person name="Chan C."/>
        </authorList>
    </citation>
    <scope>NUCLEOTIDE SEQUENCE</scope>
</reference>
<dbReference type="Pfam" id="PF13499">
    <property type="entry name" value="EF-hand_7"/>
    <property type="match status" value="1"/>
</dbReference>
<evidence type="ECO:0000256" key="1">
    <source>
        <dbReference type="ARBA" id="ARBA00022837"/>
    </source>
</evidence>
<dbReference type="CDD" id="cd00051">
    <property type="entry name" value="EFh"/>
    <property type="match status" value="1"/>
</dbReference>
<keyword evidence="2" id="KW-0812">Transmembrane</keyword>
<accession>A0A812PAA1</accession>
<comment type="caution">
    <text evidence="4">The sequence shown here is derived from an EMBL/GenBank/DDBJ whole genome shotgun (WGS) entry which is preliminary data.</text>
</comment>
<proteinExistence type="predicted"/>
<dbReference type="InterPro" id="IPR018247">
    <property type="entry name" value="EF_Hand_1_Ca_BS"/>
</dbReference>
<feature type="transmembrane region" description="Helical" evidence="2">
    <location>
        <begin position="163"/>
        <end position="183"/>
    </location>
</feature>
<dbReference type="OrthoDB" id="431141at2759"/>
<dbReference type="Proteomes" id="UP000649617">
    <property type="component" value="Unassembled WGS sequence"/>
</dbReference>
<feature type="domain" description="EF-hand" evidence="3">
    <location>
        <begin position="202"/>
        <end position="237"/>
    </location>
</feature>
<dbReference type="PROSITE" id="PS00018">
    <property type="entry name" value="EF_HAND_1"/>
    <property type="match status" value="2"/>
</dbReference>
<dbReference type="InterPro" id="IPR002048">
    <property type="entry name" value="EF_hand_dom"/>
</dbReference>
<dbReference type="SUPFAM" id="SSF47473">
    <property type="entry name" value="EF-hand"/>
    <property type="match status" value="1"/>
</dbReference>
<keyword evidence="2" id="KW-1133">Transmembrane helix</keyword>
<keyword evidence="1" id="KW-0106">Calcium</keyword>
<protein>
    <recommendedName>
        <fullName evidence="3">EF-hand domain-containing protein</fullName>
    </recommendedName>
</protein>
<dbReference type="InterPro" id="IPR011992">
    <property type="entry name" value="EF-hand-dom_pair"/>
</dbReference>
<feature type="transmembrane region" description="Helical" evidence="2">
    <location>
        <begin position="123"/>
        <end position="143"/>
    </location>
</feature>
<dbReference type="GO" id="GO:0005509">
    <property type="term" value="F:calcium ion binding"/>
    <property type="evidence" value="ECO:0007669"/>
    <property type="project" value="InterPro"/>
</dbReference>
<evidence type="ECO:0000313" key="5">
    <source>
        <dbReference type="Proteomes" id="UP000649617"/>
    </source>
</evidence>
<keyword evidence="2" id="KW-0472">Membrane</keyword>
<dbReference type="Gene3D" id="1.10.238.10">
    <property type="entry name" value="EF-hand"/>
    <property type="match status" value="1"/>
</dbReference>
<evidence type="ECO:0000313" key="4">
    <source>
        <dbReference type="EMBL" id="CAE7325502.1"/>
    </source>
</evidence>
<name>A0A812PAA1_SYMPI</name>
<feature type="non-terminal residue" evidence="4">
    <location>
        <position position="287"/>
    </location>
</feature>
<feature type="domain" description="EF-hand" evidence="3">
    <location>
        <begin position="239"/>
        <end position="274"/>
    </location>
</feature>
<dbReference type="AlphaFoldDB" id="A0A812PAA1"/>
<evidence type="ECO:0000256" key="2">
    <source>
        <dbReference type="SAM" id="Phobius"/>
    </source>
</evidence>